<accession>A0ABS8WVL9</accession>
<protein>
    <recommendedName>
        <fullName evidence="2">Apple domain-containing protein</fullName>
    </recommendedName>
</protein>
<sequence length="163" mass="18471">MTLEECKNICSKNCSCMAYSNPDIRNGGSGCLLWFEDLLDIKQVYNGGQDIYIRMAASESDRREKSNGKKGKVLFWILPISVGVILVILSMLIYHRRREKALELKKKGRLGRNANYKMDFSGNRAEEFEIPLFDLSTIMKATKNFSIDRKIGEGGFGPVYKGT</sequence>
<dbReference type="InterPro" id="IPR003609">
    <property type="entry name" value="Pan_app"/>
</dbReference>
<evidence type="ECO:0000313" key="4">
    <source>
        <dbReference type="Proteomes" id="UP000823775"/>
    </source>
</evidence>
<comment type="caution">
    <text evidence="3">The sequence shown here is derived from an EMBL/GenBank/DDBJ whole genome shotgun (WGS) entry which is preliminary data.</text>
</comment>
<feature type="transmembrane region" description="Helical" evidence="1">
    <location>
        <begin position="73"/>
        <end position="94"/>
    </location>
</feature>
<dbReference type="EMBL" id="JACEIK010010922">
    <property type="protein sequence ID" value="MCE3215362.1"/>
    <property type="molecule type" value="Genomic_DNA"/>
</dbReference>
<gene>
    <name evidence="3" type="ORF">HAX54_002091</name>
</gene>
<reference evidence="3 4" key="1">
    <citation type="journal article" date="2021" name="BMC Genomics">
        <title>Datura genome reveals duplications of psychoactive alkaloid biosynthetic genes and high mutation rate following tissue culture.</title>
        <authorList>
            <person name="Rajewski A."/>
            <person name="Carter-House D."/>
            <person name="Stajich J."/>
            <person name="Litt A."/>
        </authorList>
    </citation>
    <scope>NUCLEOTIDE SEQUENCE [LARGE SCALE GENOMIC DNA]</scope>
    <source>
        <strain evidence="3">AR-01</strain>
    </source>
</reference>
<dbReference type="Proteomes" id="UP000823775">
    <property type="component" value="Unassembled WGS sequence"/>
</dbReference>
<keyword evidence="4" id="KW-1185">Reference proteome</keyword>
<dbReference type="Gene3D" id="3.50.4.10">
    <property type="entry name" value="Hepatocyte Growth Factor"/>
    <property type="match status" value="1"/>
</dbReference>
<dbReference type="CDD" id="cd01098">
    <property type="entry name" value="PAN_AP_plant"/>
    <property type="match status" value="1"/>
</dbReference>
<feature type="domain" description="Apple" evidence="2">
    <location>
        <begin position="1"/>
        <end position="56"/>
    </location>
</feature>
<evidence type="ECO:0000313" key="3">
    <source>
        <dbReference type="EMBL" id="MCE3215362.1"/>
    </source>
</evidence>
<evidence type="ECO:0000259" key="2">
    <source>
        <dbReference type="PROSITE" id="PS50948"/>
    </source>
</evidence>
<dbReference type="InterPro" id="IPR011009">
    <property type="entry name" value="Kinase-like_dom_sf"/>
</dbReference>
<keyword evidence="1" id="KW-1133">Transmembrane helix</keyword>
<dbReference type="PANTHER" id="PTHR32444">
    <property type="entry name" value="BULB-TYPE LECTIN DOMAIN-CONTAINING PROTEIN"/>
    <property type="match status" value="1"/>
</dbReference>
<keyword evidence="1" id="KW-0472">Membrane</keyword>
<dbReference type="Gene3D" id="3.30.200.20">
    <property type="entry name" value="Phosphorylase Kinase, domain 1"/>
    <property type="match status" value="1"/>
</dbReference>
<dbReference type="Pfam" id="PF08276">
    <property type="entry name" value="PAN_2"/>
    <property type="match status" value="1"/>
</dbReference>
<dbReference type="SUPFAM" id="SSF56112">
    <property type="entry name" value="Protein kinase-like (PK-like)"/>
    <property type="match status" value="1"/>
</dbReference>
<name>A0ABS8WVL9_DATST</name>
<dbReference type="PROSITE" id="PS50948">
    <property type="entry name" value="PAN"/>
    <property type="match status" value="1"/>
</dbReference>
<organism evidence="3 4">
    <name type="scientific">Datura stramonium</name>
    <name type="common">Jimsonweed</name>
    <name type="synonym">Common thornapple</name>
    <dbReference type="NCBI Taxonomy" id="4076"/>
    <lineage>
        <taxon>Eukaryota</taxon>
        <taxon>Viridiplantae</taxon>
        <taxon>Streptophyta</taxon>
        <taxon>Embryophyta</taxon>
        <taxon>Tracheophyta</taxon>
        <taxon>Spermatophyta</taxon>
        <taxon>Magnoliopsida</taxon>
        <taxon>eudicotyledons</taxon>
        <taxon>Gunneridae</taxon>
        <taxon>Pentapetalae</taxon>
        <taxon>asterids</taxon>
        <taxon>lamiids</taxon>
        <taxon>Solanales</taxon>
        <taxon>Solanaceae</taxon>
        <taxon>Solanoideae</taxon>
        <taxon>Datureae</taxon>
        <taxon>Datura</taxon>
    </lineage>
</organism>
<evidence type="ECO:0000256" key="1">
    <source>
        <dbReference type="SAM" id="Phobius"/>
    </source>
</evidence>
<proteinExistence type="predicted"/>
<keyword evidence="1" id="KW-0812">Transmembrane</keyword>
<dbReference type="PANTHER" id="PTHR32444:SF183">
    <property type="entry name" value="APPLE DOMAIN-CONTAINING PROTEIN"/>
    <property type="match status" value="1"/>
</dbReference>